<dbReference type="AlphaFoldDB" id="A0A0X8JKH2"/>
<evidence type="ECO:0000256" key="1">
    <source>
        <dbReference type="ARBA" id="ARBA00004141"/>
    </source>
</evidence>
<dbReference type="InterPro" id="IPR017475">
    <property type="entry name" value="EPS_sugar_tfrase"/>
</dbReference>
<dbReference type="STRING" id="44742.AXF13_10225"/>
<dbReference type="EMBL" id="CP014229">
    <property type="protein sequence ID" value="AMD90460.1"/>
    <property type="molecule type" value="Genomic_DNA"/>
</dbReference>
<evidence type="ECO:0000313" key="12">
    <source>
        <dbReference type="Proteomes" id="UP000069241"/>
    </source>
</evidence>
<dbReference type="NCBIfam" id="TIGR03022">
    <property type="entry name" value="WbaP_sugtrans"/>
    <property type="match status" value="1"/>
</dbReference>
<evidence type="ECO:0000256" key="6">
    <source>
        <dbReference type="ARBA" id="ARBA00022692"/>
    </source>
</evidence>
<dbReference type="PANTHER" id="PTHR30576">
    <property type="entry name" value="COLANIC BIOSYNTHESIS UDP-GLUCOSE LIPID CARRIER TRANSFERASE"/>
    <property type="match status" value="1"/>
</dbReference>
<dbReference type="KEGG" id="dfi:AXF13_10225"/>
<dbReference type="Pfam" id="PF02397">
    <property type="entry name" value="Bac_transf"/>
    <property type="match status" value="1"/>
</dbReference>
<evidence type="ECO:0000259" key="10">
    <source>
        <dbReference type="Pfam" id="PF02397"/>
    </source>
</evidence>
<keyword evidence="8 9" id="KW-0472">Membrane</keyword>
<keyword evidence="4" id="KW-1003">Cell membrane</keyword>
<feature type="transmembrane region" description="Helical" evidence="9">
    <location>
        <begin position="110"/>
        <end position="130"/>
    </location>
</feature>
<accession>A0A0X8JKH2</accession>
<reference evidence="12" key="1">
    <citation type="submission" date="2016-02" db="EMBL/GenBank/DDBJ databases">
        <authorList>
            <person name="Holder M.E."/>
            <person name="Ajami N.J."/>
            <person name="Petrosino J.F."/>
        </authorList>
    </citation>
    <scope>NUCLEOTIDE SEQUENCE [LARGE SCALE GENOMIC DNA]</scope>
    <source>
        <strain evidence="12">CCUG 45958</strain>
    </source>
</reference>
<gene>
    <name evidence="11" type="ORF">AXF13_10225</name>
</gene>
<proteinExistence type="inferred from homology"/>
<keyword evidence="5" id="KW-0808">Transferase</keyword>
<evidence type="ECO:0000256" key="3">
    <source>
        <dbReference type="ARBA" id="ARBA00006464"/>
    </source>
</evidence>
<feature type="transmembrane region" description="Helical" evidence="9">
    <location>
        <begin position="51"/>
        <end position="72"/>
    </location>
</feature>
<keyword evidence="7 9" id="KW-1133">Transmembrane helix</keyword>
<dbReference type="InterPro" id="IPR017472">
    <property type="entry name" value="Undecaprenyl-P_galact_Ptfrase"/>
</dbReference>
<sequence length="466" mass="53386">MSQFSPAIRLLRRFGLSPQKVLLVLSDLLALLGTAIAVFLLRAAFDNLDSILYRWVLPLLLLGPLLGASLGLYQSISLPPHRELKALFLMISLTYCMILAALFLAKTGDLYSRLVILGSWAATIFTLPTLRGICRRRFCRKSWWGRPLIILDRSDRGRDLWHYLRRHPERGLMPVEIFGLPDDALRVRELLGTAARRWPNAIALILQKVGQGQVLDYVTEVNRYFSKVLLVPSFGEDFKCYWLTPRDLGNVVGLLLRQNLHDKRRLRMKRCIDLFFCLLILPVLLPLGLILGLLIRLDSPGSILYRQQRIGQGGRALQIYKFRTMAANADAVLEDWLARDPALREEWERDHKLKHDPRVTRMGAFLRKTSLDELPQLINVVLGGMSLVGPRPIVSGEIEKYGEVYDEYCRVKPGITGLWQISGRNDTSYEERVAYDHYYINNWSVWMDLWILGRTVPVVLSGYGAY</sequence>
<keyword evidence="6 9" id="KW-0812">Transmembrane</keyword>
<evidence type="ECO:0000256" key="7">
    <source>
        <dbReference type="ARBA" id="ARBA00022989"/>
    </source>
</evidence>
<evidence type="ECO:0000256" key="4">
    <source>
        <dbReference type="ARBA" id="ARBA00022475"/>
    </source>
</evidence>
<evidence type="ECO:0000256" key="9">
    <source>
        <dbReference type="SAM" id="Phobius"/>
    </source>
</evidence>
<keyword evidence="12" id="KW-1185">Reference proteome</keyword>
<dbReference type="GO" id="GO:0005886">
    <property type="term" value="C:plasma membrane"/>
    <property type="evidence" value="ECO:0007669"/>
    <property type="project" value="UniProtKB-SubCell"/>
</dbReference>
<name>A0A0X8JKH2_9BACT</name>
<dbReference type="PANTHER" id="PTHR30576:SF4">
    <property type="entry name" value="UNDECAPRENYL-PHOSPHATE GALACTOSE PHOSPHOTRANSFERASE"/>
    <property type="match status" value="1"/>
</dbReference>
<dbReference type="InterPro" id="IPR003362">
    <property type="entry name" value="Bact_transf"/>
</dbReference>
<evidence type="ECO:0000256" key="2">
    <source>
        <dbReference type="ARBA" id="ARBA00004236"/>
    </source>
</evidence>
<protein>
    <submittedName>
        <fullName evidence="11">Capsular biosynthesis protein</fullName>
    </submittedName>
</protein>
<dbReference type="GO" id="GO:0000271">
    <property type="term" value="P:polysaccharide biosynthetic process"/>
    <property type="evidence" value="ECO:0007669"/>
    <property type="project" value="InterPro"/>
</dbReference>
<organism evidence="11 12">
    <name type="scientific">Desulfovibrio fairfieldensis</name>
    <dbReference type="NCBI Taxonomy" id="44742"/>
    <lineage>
        <taxon>Bacteria</taxon>
        <taxon>Pseudomonadati</taxon>
        <taxon>Thermodesulfobacteriota</taxon>
        <taxon>Desulfovibrionia</taxon>
        <taxon>Desulfovibrionales</taxon>
        <taxon>Desulfovibrionaceae</taxon>
        <taxon>Desulfovibrio</taxon>
    </lineage>
</organism>
<comment type="similarity">
    <text evidence="3">Belongs to the bacterial sugar transferase family.</text>
</comment>
<dbReference type="NCBIfam" id="TIGR03025">
    <property type="entry name" value="EPS_sugtrans"/>
    <property type="match status" value="1"/>
</dbReference>
<evidence type="ECO:0000313" key="11">
    <source>
        <dbReference type="EMBL" id="AMD90460.1"/>
    </source>
</evidence>
<feature type="transmembrane region" description="Helical" evidence="9">
    <location>
        <begin position="274"/>
        <end position="295"/>
    </location>
</feature>
<evidence type="ECO:0000256" key="5">
    <source>
        <dbReference type="ARBA" id="ARBA00022679"/>
    </source>
</evidence>
<feature type="transmembrane region" description="Helical" evidence="9">
    <location>
        <begin position="21"/>
        <end position="45"/>
    </location>
</feature>
<evidence type="ECO:0000256" key="8">
    <source>
        <dbReference type="ARBA" id="ARBA00023136"/>
    </source>
</evidence>
<dbReference type="Proteomes" id="UP000069241">
    <property type="component" value="Chromosome"/>
</dbReference>
<comment type="subcellular location">
    <subcellularLocation>
        <location evidence="2">Cell membrane</location>
    </subcellularLocation>
    <subcellularLocation>
        <location evidence="1">Membrane</location>
        <topology evidence="1">Multi-pass membrane protein</topology>
    </subcellularLocation>
</comment>
<dbReference type="GO" id="GO:0016780">
    <property type="term" value="F:phosphotransferase activity, for other substituted phosphate groups"/>
    <property type="evidence" value="ECO:0007669"/>
    <property type="project" value="TreeGrafter"/>
</dbReference>
<dbReference type="RefSeq" id="WP_062253040.1">
    <property type="nucleotide sequence ID" value="NZ_CP014229.1"/>
</dbReference>
<feature type="transmembrane region" description="Helical" evidence="9">
    <location>
        <begin position="84"/>
        <end position="104"/>
    </location>
</feature>
<feature type="domain" description="Bacterial sugar transferase" evidence="10">
    <location>
        <begin position="269"/>
        <end position="460"/>
    </location>
</feature>